<feature type="domain" description="NAD-dependent epimerase/dehydratase" evidence="1">
    <location>
        <begin position="8"/>
        <end position="226"/>
    </location>
</feature>
<dbReference type="EMBL" id="FOTO01000002">
    <property type="protein sequence ID" value="SFL46776.1"/>
    <property type="molecule type" value="Genomic_DNA"/>
</dbReference>
<protein>
    <submittedName>
        <fullName evidence="2">Nucleoside-diphosphate-sugar epimerase</fullName>
    </submittedName>
</protein>
<evidence type="ECO:0000313" key="2">
    <source>
        <dbReference type="EMBL" id="SFL46776.1"/>
    </source>
</evidence>
<evidence type="ECO:0000259" key="1">
    <source>
        <dbReference type="Pfam" id="PF01370"/>
    </source>
</evidence>
<evidence type="ECO:0000313" key="3">
    <source>
        <dbReference type="Proteomes" id="UP000199581"/>
    </source>
</evidence>
<dbReference type="PANTHER" id="PTHR43245:SF58">
    <property type="entry name" value="BLL5923 PROTEIN"/>
    <property type="match status" value="1"/>
</dbReference>
<dbReference type="AlphaFoldDB" id="A0A8G2F576"/>
<dbReference type="OrthoDB" id="9804595at2"/>
<keyword evidence="3" id="KW-1185">Reference proteome</keyword>
<accession>A0A8G2F576</accession>
<dbReference type="SUPFAM" id="SSF51735">
    <property type="entry name" value="NAD(P)-binding Rossmann-fold domains"/>
    <property type="match status" value="1"/>
</dbReference>
<dbReference type="Gene3D" id="3.40.50.720">
    <property type="entry name" value="NAD(P)-binding Rossmann-like Domain"/>
    <property type="match status" value="1"/>
</dbReference>
<dbReference type="Pfam" id="PF01370">
    <property type="entry name" value="Epimerase"/>
    <property type="match status" value="1"/>
</dbReference>
<organism evidence="2 3">
    <name type="scientific">Desulfomicrobium norvegicum (strain DSM 1741 / NCIMB 8310)</name>
    <name type="common">Desulfovibrio baculatus (strain Norway 4)</name>
    <name type="synonym">Desulfovibrio desulfuricans (strain Norway 4)</name>
    <dbReference type="NCBI Taxonomy" id="52561"/>
    <lineage>
        <taxon>Bacteria</taxon>
        <taxon>Pseudomonadati</taxon>
        <taxon>Thermodesulfobacteriota</taxon>
        <taxon>Desulfovibrionia</taxon>
        <taxon>Desulfovibrionales</taxon>
        <taxon>Desulfomicrobiaceae</taxon>
        <taxon>Desulfomicrobium</taxon>
    </lineage>
</organism>
<dbReference type="RefSeq" id="WP_092190105.1">
    <property type="nucleotide sequence ID" value="NZ_FOTO01000002.1"/>
</dbReference>
<dbReference type="InterPro" id="IPR036291">
    <property type="entry name" value="NAD(P)-bd_dom_sf"/>
</dbReference>
<dbReference type="PANTHER" id="PTHR43245">
    <property type="entry name" value="BIFUNCTIONAL POLYMYXIN RESISTANCE PROTEIN ARNA"/>
    <property type="match status" value="1"/>
</dbReference>
<proteinExistence type="predicted"/>
<reference evidence="2 3" key="1">
    <citation type="submission" date="2016-10" db="EMBL/GenBank/DDBJ databases">
        <authorList>
            <person name="Varghese N."/>
            <person name="Submissions S."/>
        </authorList>
    </citation>
    <scope>NUCLEOTIDE SEQUENCE [LARGE SCALE GENOMIC DNA]</scope>
    <source>
        <strain evidence="2 3">DSM 1741</strain>
    </source>
</reference>
<name>A0A8G2F576_DESNO</name>
<gene>
    <name evidence="2" type="ORF">SAMN05421830_102302</name>
</gene>
<dbReference type="InterPro" id="IPR001509">
    <property type="entry name" value="Epimerase_deHydtase"/>
</dbReference>
<sequence>MDQLGTRVLVTGASGFIGRCLCQKLTDHGFAVTAMLRRPQTGPWRHVLESDLAQDEVDPRALDGVGTIFHLAGKAHTRAKNAIENAEYEAVHVHGTRSLLGAARQAGVRACVLLSSVKAMGEGGVEAWDEFTPCSPQNPYGITKLAAERVVLEELPLSCSVVLRPTLVYGAGSKGNLDLMIRAVQKGVFPSVAFPANGRSMIHVQDVVQACLLAATNPAACGQVYVLTDGNEYSTEEMLAWIHEALGKKPGLFLPFGALKAAAFLGDMVERFGILSPFNRDRLDKLAGSARYSNAKICRELGFAPSWDLRRGINEMVEGLRRK</sequence>
<comment type="caution">
    <text evidence="2">The sequence shown here is derived from an EMBL/GenBank/DDBJ whole genome shotgun (WGS) entry which is preliminary data.</text>
</comment>
<dbReference type="InterPro" id="IPR050177">
    <property type="entry name" value="Lipid_A_modif_metabolic_enz"/>
</dbReference>
<dbReference type="Proteomes" id="UP000199581">
    <property type="component" value="Unassembled WGS sequence"/>
</dbReference>